<dbReference type="InterPro" id="IPR050445">
    <property type="entry name" value="Bact_polysacc_biosynth/exp"/>
</dbReference>
<dbReference type="OrthoDB" id="9775724at2"/>
<dbReference type="SUPFAM" id="SSF52540">
    <property type="entry name" value="P-loop containing nucleoside triphosphate hydrolases"/>
    <property type="match status" value="1"/>
</dbReference>
<sequence>MAEADPMTTPREALLDYTALPTFTPDAAVLEEHKIVSLDSRDIRSRPFNLMRTKFTKQLYAHNLRMVGITSPAPTAGKSCLSLNLAGAIARLNDTPVLLVDLDLRRGSIAQDLGLEVQRGIGDFLEGKVGSIRDIAIRTEEFPLAILPTMPVSGDSSSLLASENYAELMRQLRAEAEKSIVLVDLPPVFANDDTMLTMEQLDAYLMVVHSGKTTERQLRDSMEMLRPAPCIGTVLNRYKGGLADSYGYTSSKTYSRYYD</sequence>
<accession>A0A844ZIR7</accession>
<keyword evidence="4" id="KW-1185">Reference proteome</keyword>
<comment type="caution">
    <text evidence="3">The sequence shown here is derived from an EMBL/GenBank/DDBJ whole genome shotgun (WGS) entry which is preliminary data.</text>
</comment>
<dbReference type="PANTHER" id="PTHR32309">
    <property type="entry name" value="TYROSINE-PROTEIN KINASE"/>
    <property type="match status" value="1"/>
</dbReference>
<dbReference type="RefSeq" id="WP_160685227.1">
    <property type="nucleotide sequence ID" value="NZ_WTYW01000006.1"/>
</dbReference>
<evidence type="ECO:0000313" key="3">
    <source>
        <dbReference type="EMBL" id="MXO87036.1"/>
    </source>
</evidence>
<evidence type="ECO:0000256" key="2">
    <source>
        <dbReference type="ARBA" id="ARBA00022840"/>
    </source>
</evidence>
<dbReference type="PANTHER" id="PTHR32309:SF31">
    <property type="entry name" value="CAPSULAR EXOPOLYSACCHARIDE FAMILY"/>
    <property type="match status" value="1"/>
</dbReference>
<dbReference type="CDD" id="cd05387">
    <property type="entry name" value="BY-kinase"/>
    <property type="match status" value="1"/>
</dbReference>
<dbReference type="AlphaFoldDB" id="A0A844ZIR7"/>
<dbReference type="Proteomes" id="UP000433104">
    <property type="component" value="Unassembled WGS sequence"/>
</dbReference>
<dbReference type="EMBL" id="WTYW01000006">
    <property type="protein sequence ID" value="MXO87036.1"/>
    <property type="molecule type" value="Genomic_DNA"/>
</dbReference>
<dbReference type="Gene3D" id="3.40.50.300">
    <property type="entry name" value="P-loop containing nucleotide triphosphate hydrolases"/>
    <property type="match status" value="1"/>
</dbReference>
<keyword evidence="2" id="KW-0067">ATP-binding</keyword>
<evidence type="ECO:0000256" key="1">
    <source>
        <dbReference type="ARBA" id="ARBA00022741"/>
    </source>
</evidence>
<protein>
    <submittedName>
        <fullName evidence="3">Chromosome partitioning protein</fullName>
    </submittedName>
</protein>
<keyword evidence="1" id="KW-0547">Nucleotide-binding</keyword>
<gene>
    <name evidence="3" type="ORF">GRI38_13460</name>
</gene>
<dbReference type="InterPro" id="IPR005702">
    <property type="entry name" value="Wzc-like_C"/>
</dbReference>
<reference evidence="3 4" key="1">
    <citation type="submission" date="2019-12" db="EMBL/GenBank/DDBJ databases">
        <title>Genomic-based taxomic classification of the family Erythrobacteraceae.</title>
        <authorList>
            <person name="Xu L."/>
        </authorList>
    </citation>
    <scope>NUCLEOTIDE SEQUENCE [LARGE SCALE GENOMIC DNA]</scope>
    <source>
        <strain evidence="3 4">MCCC 1A09962</strain>
    </source>
</reference>
<name>A0A844ZIR7_9SPHN</name>
<proteinExistence type="predicted"/>
<evidence type="ECO:0000313" key="4">
    <source>
        <dbReference type="Proteomes" id="UP000433104"/>
    </source>
</evidence>
<organism evidence="3 4">
    <name type="scientific">Parapontixanthobacter aurantiacus</name>
    <dbReference type="NCBI Taxonomy" id="1463599"/>
    <lineage>
        <taxon>Bacteria</taxon>
        <taxon>Pseudomonadati</taxon>
        <taxon>Pseudomonadota</taxon>
        <taxon>Alphaproteobacteria</taxon>
        <taxon>Sphingomonadales</taxon>
        <taxon>Erythrobacteraceae</taxon>
        <taxon>Parapontixanthobacter</taxon>
    </lineage>
</organism>
<dbReference type="InterPro" id="IPR027417">
    <property type="entry name" value="P-loop_NTPase"/>
</dbReference>